<keyword evidence="5 13" id="KW-0548">Nucleotidyltransferase</keyword>
<comment type="catalytic activity">
    <reaction evidence="11">
        <text>RNA(n) + a ribonucleoside 5'-triphosphate = RNA(n+1) + diphosphate</text>
        <dbReference type="Rhea" id="RHEA:21248"/>
        <dbReference type="Rhea" id="RHEA-COMP:14527"/>
        <dbReference type="Rhea" id="RHEA-COMP:17342"/>
        <dbReference type="ChEBI" id="CHEBI:33019"/>
        <dbReference type="ChEBI" id="CHEBI:61557"/>
        <dbReference type="ChEBI" id="CHEBI:140395"/>
        <dbReference type="EC" id="2.7.7.6"/>
    </reaction>
    <physiologicalReaction direction="left-to-right" evidence="11">
        <dbReference type="Rhea" id="RHEA:21249"/>
    </physiologicalReaction>
</comment>
<dbReference type="Pfam" id="PF04561">
    <property type="entry name" value="RNA_pol_Rpb2_2"/>
    <property type="match status" value="1"/>
</dbReference>
<keyword evidence="10" id="KW-0539">Nucleus</keyword>
<organism evidence="20 21">
    <name type="scientific">Bugula neritina</name>
    <name type="common">Brown bryozoan</name>
    <name type="synonym">Sertularia neritina</name>
    <dbReference type="NCBI Taxonomy" id="10212"/>
    <lineage>
        <taxon>Eukaryota</taxon>
        <taxon>Metazoa</taxon>
        <taxon>Spiralia</taxon>
        <taxon>Lophotrochozoa</taxon>
        <taxon>Bryozoa</taxon>
        <taxon>Gymnolaemata</taxon>
        <taxon>Cheilostomatida</taxon>
        <taxon>Flustrina</taxon>
        <taxon>Buguloidea</taxon>
        <taxon>Bugulidae</taxon>
        <taxon>Bugula</taxon>
    </lineage>
</organism>
<evidence type="ECO:0000256" key="13">
    <source>
        <dbReference type="RuleBase" id="RU363031"/>
    </source>
</evidence>
<dbReference type="GO" id="GO:0008270">
    <property type="term" value="F:zinc ion binding"/>
    <property type="evidence" value="ECO:0007669"/>
    <property type="project" value="UniProtKB-KW"/>
</dbReference>
<feature type="domain" description="DNA-directed RNA polymerase subunit 2 hybrid-binding" evidence="14">
    <location>
        <begin position="681"/>
        <end position="1045"/>
    </location>
</feature>
<gene>
    <name evidence="20" type="ORF">EB796_016852</name>
</gene>
<dbReference type="GO" id="GO:0032549">
    <property type="term" value="F:ribonucleoside binding"/>
    <property type="evidence" value="ECO:0007669"/>
    <property type="project" value="InterPro"/>
</dbReference>
<comment type="subcellular location">
    <subcellularLocation>
        <location evidence="1">Nucleus</location>
    </subcellularLocation>
</comment>
<dbReference type="Pfam" id="PF04560">
    <property type="entry name" value="RNA_pol_Rpb2_7"/>
    <property type="match status" value="1"/>
</dbReference>
<dbReference type="GO" id="GO:0006351">
    <property type="term" value="P:DNA-templated transcription"/>
    <property type="evidence" value="ECO:0007669"/>
    <property type="project" value="InterPro"/>
</dbReference>
<dbReference type="AlphaFoldDB" id="A0A7J7JF19"/>
<dbReference type="InterPro" id="IPR014724">
    <property type="entry name" value="RNA_pol_RPB2_OB-fold"/>
</dbReference>
<evidence type="ECO:0000259" key="18">
    <source>
        <dbReference type="Pfam" id="PF04565"/>
    </source>
</evidence>
<evidence type="ECO:0000256" key="7">
    <source>
        <dbReference type="ARBA" id="ARBA00022771"/>
    </source>
</evidence>
<dbReference type="Gene3D" id="2.40.270.10">
    <property type="entry name" value="DNA-directed RNA polymerase, subunit 2, domain 6"/>
    <property type="match status" value="1"/>
</dbReference>
<dbReference type="Gene3D" id="2.40.50.150">
    <property type="match status" value="1"/>
</dbReference>
<evidence type="ECO:0000256" key="5">
    <source>
        <dbReference type="ARBA" id="ARBA00022695"/>
    </source>
</evidence>
<dbReference type="InterPro" id="IPR007121">
    <property type="entry name" value="RNA_pol_bsu_CS"/>
</dbReference>
<feature type="domain" description="RNA polymerase Rpb2" evidence="15">
    <location>
        <begin position="1047"/>
        <end position="1152"/>
    </location>
</feature>
<evidence type="ECO:0000256" key="1">
    <source>
        <dbReference type="ARBA" id="ARBA00004123"/>
    </source>
</evidence>
<proteinExistence type="inferred from homology"/>
<sequence length="1153" mass="127998">MTTGAAYPSLQNLQDPNFGLPKAEQTETLQSAVAAHVDSFNYMLAGGLRRATANLKPVEFALPSGDRISISMSNVTVGVSKVSEKNIYAKTHKLYPAECRMSASTYSSPIQARISTKVNDKVISVEDRVLSKIPIMVKSAACSLYNLKPCELVARGEEAEEMGGYFIVNGNEKVLRLLITPRKSFPMCIRRPKWRRRGKFYTEYGLQISCVRQDMSISTSILHYLSKGAAELCISYLNEQFFIPVCLLIRALVNADDSALYQQLVKGQETNEYFKTSVFMMLQELSEQGLLTQDSVLKMIGKRFRIKLTELPPWYTDVQVANSLLSEHVLPHLSKPTDKVNLLVSMTRKLFVFASGGCCVDNPDSPANQELLLPGHLYAAVLTDRLCVYLTSLKYLLLKKATNEKFELSASVLNECLNRGTDVGKAIEYLLATGNLQSKSTLGLPQKTALSVMADKLNFYRYLSHFRAVHRGAFFANNRQSTAVRKLLPEAWGFLCPVHTPDGTPCGLLNHLSASCVAVNTTGPSQPLERFLASNGLLTPTDTLLGSLSNYYEVFLDGKVLGYVHSKELERMVDKLRRCKLIEYGPKGESGNALITPFLEIAAVPRTSQPSQYPGVYLFTSVGRMMRPVVNLKYGATEWIGSFEQVYMDIAVRSSEIVKGDDNQPITTHIECSPTSMLSYVAGLTPFSDFNQSPRNMYQCQMGKQTMGTPMYAYQYRSDNKLYRIRTPQSPLVRPQAHDQYAIDEYPLGTNAIVAVISHTGYDMEDAFILNKGSFQRGFAHGSVLKTEVVDLLEKTDKLSANSIVFINGSTSADDEMNKYIGEDGLPHVGVYLESGCPLYSYCNLLTGQLWVEKYKNDEPAYVDTVKLLGHENGDQKLTKISITYRIVRNPIIGDKFASRAGQKGICSQLWPVADMPFSESGITPDILFNPHGYPSRMTIGMMVETMAGKSSACHGIPFDATPFTFSEKDSAVDFFGKTLLKAGYNYYGTERLYSGETGLEMEADIFMGVVYYQRLRHMVSDKFQVRTTGARDPLTRQPVKGRAKGGGVRFGEMERDGLLSHGSAFLLQDRLQTCSDLSKAPICRKCGSLLSPHLTGNTANASATTEQVGRKRWHCSVCDSADHISHIDVPFSFRYLAAELAAVNIKIKLTVE</sequence>
<dbReference type="Gene3D" id="3.90.1800.10">
    <property type="entry name" value="RNA polymerase alpha subunit dimerisation domain"/>
    <property type="match status" value="1"/>
</dbReference>
<reference evidence="20" key="1">
    <citation type="submission" date="2020-06" db="EMBL/GenBank/DDBJ databases">
        <title>Draft genome of Bugula neritina, a colonial animal packing powerful symbionts and potential medicines.</title>
        <authorList>
            <person name="Rayko M."/>
        </authorList>
    </citation>
    <scope>NUCLEOTIDE SEQUENCE [LARGE SCALE GENOMIC DNA]</scope>
    <source>
        <strain evidence="20">Kwan_BN1</strain>
    </source>
</reference>
<keyword evidence="4 13" id="KW-0808">Transferase</keyword>
<dbReference type="InterPro" id="IPR037034">
    <property type="entry name" value="RNA_pol_Rpb2_2_sf"/>
</dbReference>
<evidence type="ECO:0000256" key="9">
    <source>
        <dbReference type="ARBA" id="ARBA00023163"/>
    </source>
</evidence>
<feature type="domain" description="RNA polymerase Rpb2" evidence="16">
    <location>
        <begin position="186"/>
        <end position="371"/>
    </location>
</feature>
<dbReference type="CDD" id="cd00653">
    <property type="entry name" value="RNA_pol_B_RPB2"/>
    <property type="match status" value="1"/>
</dbReference>
<keyword evidence="3 13" id="KW-0240">DNA-directed RNA polymerase</keyword>
<dbReference type="OrthoDB" id="10248617at2759"/>
<keyword evidence="8" id="KW-0862">Zinc</keyword>
<dbReference type="InterPro" id="IPR007644">
    <property type="entry name" value="RNA_pol_bsu_protrusion"/>
</dbReference>
<dbReference type="Pfam" id="PF00562">
    <property type="entry name" value="RNA_pol_Rpb2_6"/>
    <property type="match status" value="1"/>
</dbReference>
<evidence type="ECO:0000256" key="8">
    <source>
        <dbReference type="ARBA" id="ARBA00022833"/>
    </source>
</evidence>
<dbReference type="GO" id="GO:0000428">
    <property type="term" value="C:DNA-directed RNA polymerase complex"/>
    <property type="evidence" value="ECO:0007669"/>
    <property type="project" value="UniProtKB-KW"/>
</dbReference>
<dbReference type="Proteomes" id="UP000593567">
    <property type="component" value="Unassembled WGS sequence"/>
</dbReference>
<dbReference type="EMBL" id="VXIV02002527">
    <property type="protein sequence ID" value="KAF6024830.1"/>
    <property type="molecule type" value="Genomic_DNA"/>
</dbReference>
<accession>A0A7J7JF19</accession>
<dbReference type="Gene3D" id="3.90.1100.10">
    <property type="match status" value="1"/>
</dbReference>
<dbReference type="SUPFAM" id="SSF64484">
    <property type="entry name" value="beta and beta-prime subunits of DNA dependent RNA-polymerase"/>
    <property type="match status" value="1"/>
</dbReference>
<dbReference type="PANTHER" id="PTHR20856">
    <property type="entry name" value="DNA-DIRECTED RNA POLYMERASE I SUBUNIT 2"/>
    <property type="match status" value="1"/>
</dbReference>
<dbReference type="InterPro" id="IPR007641">
    <property type="entry name" value="RNA_pol_Rpb2_7"/>
</dbReference>
<dbReference type="Gene3D" id="3.90.1070.20">
    <property type="match status" value="1"/>
</dbReference>
<dbReference type="FunFam" id="2.40.270.10:FF:000011">
    <property type="entry name" value="DNA-directed RNA polymerase subunit beta"/>
    <property type="match status" value="1"/>
</dbReference>
<feature type="domain" description="DNA-directed RNA polymerase I subunit RPA2" evidence="19">
    <location>
        <begin position="561"/>
        <end position="627"/>
    </location>
</feature>
<evidence type="ECO:0000256" key="12">
    <source>
        <dbReference type="RuleBase" id="RU000434"/>
    </source>
</evidence>
<protein>
    <recommendedName>
        <fullName evidence="13">DNA-directed RNA polymerase subunit beta</fullName>
        <ecNumber evidence="13">2.7.7.6</ecNumber>
    </recommendedName>
</protein>
<comment type="function">
    <text evidence="13">DNA-dependent RNA polymerase catalyzes the transcription of DNA into RNA using the four ribonucleoside triphosphates as substrates.</text>
</comment>
<evidence type="ECO:0000259" key="17">
    <source>
        <dbReference type="Pfam" id="PF04563"/>
    </source>
</evidence>
<evidence type="ECO:0000259" key="19">
    <source>
        <dbReference type="Pfam" id="PF06883"/>
    </source>
</evidence>
<dbReference type="EC" id="2.7.7.6" evidence="13"/>
<evidence type="ECO:0000256" key="6">
    <source>
        <dbReference type="ARBA" id="ARBA00022723"/>
    </source>
</evidence>
<dbReference type="Pfam" id="PF04563">
    <property type="entry name" value="RNA_pol_Rpb2_1"/>
    <property type="match status" value="1"/>
</dbReference>
<dbReference type="GO" id="GO:0003677">
    <property type="term" value="F:DNA binding"/>
    <property type="evidence" value="ECO:0007669"/>
    <property type="project" value="InterPro"/>
</dbReference>
<evidence type="ECO:0000256" key="3">
    <source>
        <dbReference type="ARBA" id="ARBA00022478"/>
    </source>
</evidence>
<dbReference type="GO" id="GO:0005634">
    <property type="term" value="C:nucleus"/>
    <property type="evidence" value="ECO:0007669"/>
    <property type="project" value="UniProtKB-SubCell"/>
</dbReference>
<dbReference type="InterPro" id="IPR007642">
    <property type="entry name" value="RNA_pol_Rpb2_2"/>
</dbReference>
<comment type="similarity">
    <text evidence="2 12">Belongs to the RNA polymerase beta chain family.</text>
</comment>
<evidence type="ECO:0000256" key="10">
    <source>
        <dbReference type="ARBA" id="ARBA00023242"/>
    </source>
</evidence>
<evidence type="ECO:0000313" key="21">
    <source>
        <dbReference type="Proteomes" id="UP000593567"/>
    </source>
</evidence>
<keyword evidence="9 13" id="KW-0804">Transcription</keyword>
<dbReference type="FunFam" id="3.90.1800.10:FF:000004">
    <property type="entry name" value="DNA-directed RNA polymerase subunit beta"/>
    <property type="match status" value="1"/>
</dbReference>
<comment type="caution">
    <text evidence="20">The sequence shown here is derived from an EMBL/GenBank/DDBJ whole genome shotgun (WGS) entry which is preliminary data.</text>
</comment>
<name>A0A7J7JF19_BUGNE</name>
<dbReference type="Pfam" id="PF04565">
    <property type="entry name" value="RNA_pol_Rpb2_3"/>
    <property type="match status" value="1"/>
</dbReference>
<dbReference type="GO" id="GO:0003899">
    <property type="term" value="F:DNA-directed RNA polymerase activity"/>
    <property type="evidence" value="ECO:0007669"/>
    <property type="project" value="UniProtKB-EC"/>
</dbReference>
<dbReference type="InterPro" id="IPR009674">
    <property type="entry name" value="Rpa2_dom_4"/>
</dbReference>
<feature type="domain" description="RNA polymerase beta subunit protrusion" evidence="17">
    <location>
        <begin position="32"/>
        <end position="407"/>
    </location>
</feature>
<evidence type="ECO:0000259" key="15">
    <source>
        <dbReference type="Pfam" id="PF04560"/>
    </source>
</evidence>
<evidence type="ECO:0000256" key="2">
    <source>
        <dbReference type="ARBA" id="ARBA00006835"/>
    </source>
</evidence>
<keyword evidence="6" id="KW-0479">Metal-binding</keyword>
<evidence type="ECO:0000259" key="16">
    <source>
        <dbReference type="Pfam" id="PF04561"/>
    </source>
</evidence>
<feature type="domain" description="RNA polymerase Rpb2" evidence="18">
    <location>
        <begin position="453"/>
        <end position="516"/>
    </location>
</feature>
<evidence type="ECO:0000313" key="20">
    <source>
        <dbReference type="EMBL" id="KAF6024830.1"/>
    </source>
</evidence>
<dbReference type="InterPro" id="IPR037033">
    <property type="entry name" value="DNA-dir_RNAP_su2_hyb_sf"/>
</dbReference>
<dbReference type="FunFam" id="2.40.270.10:FF:000006">
    <property type="entry name" value="DNA-directed RNA polymerase subunit beta"/>
    <property type="match status" value="1"/>
</dbReference>
<dbReference type="InterPro" id="IPR015712">
    <property type="entry name" value="DNA-dir_RNA_pol_su2"/>
</dbReference>
<evidence type="ECO:0000256" key="4">
    <source>
        <dbReference type="ARBA" id="ARBA00022679"/>
    </source>
</evidence>
<dbReference type="InterPro" id="IPR007645">
    <property type="entry name" value="RNA_pol_Rpb2_3"/>
</dbReference>
<dbReference type="FunFam" id="3.90.1100.10:FF:000008">
    <property type="entry name" value="DNA-directed RNA polymerase subunit beta"/>
    <property type="match status" value="1"/>
</dbReference>
<dbReference type="InterPro" id="IPR007120">
    <property type="entry name" value="DNA-dir_RNAP_su2_dom"/>
</dbReference>
<evidence type="ECO:0000259" key="14">
    <source>
        <dbReference type="Pfam" id="PF00562"/>
    </source>
</evidence>
<dbReference type="Gene3D" id="3.90.1110.10">
    <property type="entry name" value="RNA polymerase Rpb2, domain 2"/>
    <property type="match status" value="1"/>
</dbReference>
<dbReference type="PROSITE" id="PS01166">
    <property type="entry name" value="RNA_POL_BETA"/>
    <property type="match status" value="1"/>
</dbReference>
<keyword evidence="21" id="KW-1185">Reference proteome</keyword>
<evidence type="ECO:0000256" key="11">
    <source>
        <dbReference type="ARBA" id="ARBA00047768"/>
    </source>
</evidence>
<keyword evidence="7" id="KW-0863">Zinc-finger</keyword>
<dbReference type="Pfam" id="PF06883">
    <property type="entry name" value="RNA_pol_Rpa2_4"/>
    <property type="match status" value="1"/>
</dbReference>